<proteinExistence type="predicted"/>
<feature type="region of interest" description="Disordered" evidence="1">
    <location>
        <begin position="99"/>
        <end position="131"/>
    </location>
</feature>
<dbReference type="EMBL" id="JARJLG010000139">
    <property type="protein sequence ID" value="KAJ7738082.1"/>
    <property type="molecule type" value="Genomic_DNA"/>
</dbReference>
<protein>
    <submittedName>
        <fullName evidence="2">Uncharacterized protein</fullName>
    </submittedName>
</protein>
<reference evidence="2" key="1">
    <citation type="submission" date="2023-03" db="EMBL/GenBank/DDBJ databases">
        <title>Massive genome expansion in bonnet fungi (Mycena s.s.) driven by repeated elements and novel gene families across ecological guilds.</title>
        <authorList>
            <consortium name="Lawrence Berkeley National Laboratory"/>
            <person name="Harder C.B."/>
            <person name="Miyauchi S."/>
            <person name="Viragh M."/>
            <person name="Kuo A."/>
            <person name="Thoen E."/>
            <person name="Andreopoulos B."/>
            <person name="Lu D."/>
            <person name="Skrede I."/>
            <person name="Drula E."/>
            <person name="Henrissat B."/>
            <person name="Morin E."/>
            <person name="Kohler A."/>
            <person name="Barry K."/>
            <person name="LaButti K."/>
            <person name="Morin E."/>
            <person name="Salamov A."/>
            <person name="Lipzen A."/>
            <person name="Mereny Z."/>
            <person name="Hegedus B."/>
            <person name="Baldrian P."/>
            <person name="Stursova M."/>
            <person name="Weitz H."/>
            <person name="Taylor A."/>
            <person name="Grigoriev I.V."/>
            <person name="Nagy L.G."/>
            <person name="Martin F."/>
            <person name="Kauserud H."/>
        </authorList>
    </citation>
    <scope>NUCLEOTIDE SEQUENCE</scope>
    <source>
        <strain evidence="2">CBHHK188m</strain>
    </source>
</reference>
<evidence type="ECO:0000313" key="2">
    <source>
        <dbReference type="EMBL" id="KAJ7738082.1"/>
    </source>
</evidence>
<gene>
    <name evidence="2" type="ORF">DFH07DRAFT_86654</name>
</gene>
<dbReference type="Proteomes" id="UP001215280">
    <property type="component" value="Unassembled WGS sequence"/>
</dbReference>
<feature type="compositionally biased region" description="Polar residues" evidence="1">
    <location>
        <begin position="182"/>
        <end position="195"/>
    </location>
</feature>
<evidence type="ECO:0000313" key="3">
    <source>
        <dbReference type="Proteomes" id="UP001215280"/>
    </source>
</evidence>
<keyword evidence="3" id="KW-1185">Reference proteome</keyword>
<accession>A0AAD7I9L7</accession>
<feature type="compositionally biased region" description="Low complexity" evidence="1">
    <location>
        <begin position="197"/>
        <end position="208"/>
    </location>
</feature>
<evidence type="ECO:0000256" key="1">
    <source>
        <dbReference type="SAM" id="MobiDB-lite"/>
    </source>
</evidence>
<comment type="caution">
    <text evidence="2">The sequence shown here is derived from an EMBL/GenBank/DDBJ whole genome shotgun (WGS) entry which is preliminary data.</text>
</comment>
<sequence length="281" mass="29838">MSGLNLSLRHLPDLSDTSFSFQIPTDSADDLLHGACDDFLSGGDKLLASPASHTPLALSDLEPLPTPTASLPPPKSKSLFPTTRSNICETFSSQIAFRVPKPTSAARSTHPRPKPVSGENITPADRVESRFGPSDRKKFILQGKNILNDAALLVEKAGEDVSLKSGASAGFPASVDVYSPQQEISHPSPLISTQDGAPPTAATEELPPQNLSHGVSASDLSQQQTKPALKFNSKKVGLLHAIRSTLSPTTVIPAALIQSDVRSQGFGRDAQQAAIHQRPYR</sequence>
<feature type="compositionally biased region" description="Polar residues" evidence="1">
    <location>
        <begin position="209"/>
        <end position="226"/>
    </location>
</feature>
<feature type="region of interest" description="Disordered" evidence="1">
    <location>
        <begin position="56"/>
        <end position="79"/>
    </location>
</feature>
<organism evidence="2 3">
    <name type="scientific">Mycena maculata</name>
    <dbReference type="NCBI Taxonomy" id="230809"/>
    <lineage>
        <taxon>Eukaryota</taxon>
        <taxon>Fungi</taxon>
        <taxon>Dikarya</taxon>
        <taxon>Basidiomycota</taxon>
        <taxon>Agaricomycotina</taxon>
        <taxon>Agaricomycetes</taxon>
        <taxon>Agaricomycetidae</taxon>
        <taxon>Agaricales</taxon>
        <taxon>Marasmiineae</taxon>
        <taxon>Mycenaceae</taxon>
        <taxon>Mycena</taxon>
    </lineage>
</organism>
<feature type="region of interest" description="Disordered" evidence="1">
    <location>
        <begin position="182"/>
        <end position="226"/>
    </location>
</feature>
<feature type="compositionally biased region" description="Pro residues" evidence="1">
    <location>
        <begin position="64"/>
        <end position="75"/>
    </location>
</feature>
<dbReference type="AlphaFoldDB" id="A0AAD7I9L7"/>
<name>A0AAD7I9L7_9AGAR</name>